<keyword evidence="4" id="KW-1185">Reference proteome</keyword>
<evidence type="ECO:0000259" key="2">
    <source>
        <dbReference type="Pfam" id="PF25954"/>
    </source>
</evidence>
<proteinExistence type="inferred from homology"/>
<accession>D2U9J3</accession>
<comment type="similarity">
    <text evidence="1">Belongs to the membrane fusion protein (MFP) (TC 8.A.1) family.</text>
</comment>
<dbReference type="Proteomes" id="UP000001890">
    <property type="component" value="Chromosome"/>
</dbReference>
<reference evidence="3 4" key="1">
    <citation type="journal article" date="2009" name="BMC Genomics">
        <title>The complete genome sequence of Xanthomonas albilineans provides new insights into the reductive genome evolution of the xylem-limited Xanthomonadaceae.</title>
        <authorList>
            <person name="Pieretti I."/>
            <person name="Royer M."/>
            <person name="Barbe V."/>
            <person name="Carrere S."/>
            <person name="Koebnik R."/>
            <person name="Cociancich S."/>
            <person name="Couloux A."/>
            <person name="Darrasse A."/>
            <person name="Gouzy J."/>
            <person name="Jacques M.A."/>
            <person name="Lauber E."/>
            <person name="Manceau C."/>
            <person name="Mangenot S."/>
            <person name="Poussier S."/>
            <person name="Segurens B."/>
            <person name="Szurek B."/>
            <person name="Verdier V."/>
            <person name="Arlat M."/>
            <person name="Rott P."/>
        </authorList>
    </citation>
    <scope>NUCLEOTIDE SEQUENCE [LARGE SCALE GENOMIC DNA]</scope>
    <source>
        <strain evidence="4">GPE PC73 / CFBP 7063</strain>
    </source>
</reference>
<sequence length="350" mass="37702">MIAIIAICIIALAAYRYRSAVKSPAPALIGSTELPVIAGSKVICTDWQRSESFSGVVRAAHRADLSSDTAGIIEAVRFESGASVQTGEILVQLRLNDGPDVLAENQADLKLAEQKMSRASEQLRIGAISQEQFDTLHHAADVARARLAAQRARIGQRSVRAPFAGTLGIRKVDPGQFIQAGDVITTIDSREPLLFDFSIPQSLLPSLSVGQRGHVEFEGYAGRQFDVVISSLPPIADPQSHSIAARATFVGDMHALASGMFGRMRLDIEKWNSVKTVPRAAILSSTHGDTLYLLRTMEKDTVAHQVPVSVKADDGDRAVVEGPFKCSDRIVVNGQIKIEDGTHVVVAPHE</sequence>
<dbReference type="Pfam" id="PF25954">
    <property type="entry name" value="Beta-barrel_RND_2"/>
    <property type="match status" value="1"/>
</dbReference>
<dbReference type="PANTHER" id="PTHR30469:SF11">
    <property type="entry name" value="BLL4320 PROTEIN"/>
    <property type="match status" value="1"/>
</dbReference>
<dbReference type="Gene3D" id="2.40.50.100">
    <property type="match status" value="1"/>
</dbReference>
<dbReference type="SUPFAM" id="SSF111369">
    <property type="entry name" value="HlyD-like secretion proteins"/>
    <property type="match status" value="1"/>
</dbReference>
<feature type="domain" description="CusB-like beta-barrel" evidence="2">
    <location>
        <begin position="197"/>
        <end position="267"/>
    </location>
</feature>
<name>D2U9J3_XANAP</name>
<dbReference type="GO" id="GO:1990281">
    <property type="term" value="C:efflux pump complex"/>
    <property type="evidence" value="ECO:0007669"/>
    <property type="project" value="TreeGrafter"/>
</dbReference>
<evidence type="ECO:0000256" key="1">
    <source>
        <dbReference type="ARBA" id="ARBA00009477"/>
    </source>
</evidence>
<dbReference type="Gene3D" id="1.10.287.470">
    <property type="entry name" value="Helix hairpin bin"/>
    <property type="match status" value="1"/>
</dbReference>
<dbReference type="KEGG" id="xal:XALC_2466"/>
<dbReference type="Gene3D" id="2.40.30.170">
    <property type="match status" value="1"/>
</dbReference>
<evidence type="ECO:0000313" key="4">
    <source>
        <dbReference type="Proteomes" id="UP000001890"/>
    </source>
</evidence>
<dbReference type="AlphaFoldDB" id="D2U9J3"/>
<dbReference type="PANTHER" id="PTHR30469">
    <property type="entry name" value="MULTIDRUG RESISTANCE PROTEIN MDTA"/>
    <property type="match status" value="1"/>
</dbReference>
<dbReference type="GO" id="GO:0015562">
    <property type="term" value="F:efflux transmembrane transporter activity"/>
    <property type="evidence" value="ECO:0007669"/>
    <property type="project" value="TreeGrafter"/>
</dbReference>
<dbReference type="InterPro" id="IPR006143">
    <property type="entry name" value="RND_pump_MFP"/>
</dbReference>
<dbReference type="EMBL" id="FP565176">
    <property type="protein sequence ID" value="CBA16945.1"/>
    <property type="molecule type" value="Genomic_DNA"/>
</dbReference>
<protein>
    <submittedName>
        <fullName evidence="3">Probable membrane-fusion protein</fullName>
    </submittedName>
</protein>
<dbReference type="InterPro" id="IPR058792">
    <property type="entry name" value="Beta-barrel_RND_2"/>
</dbReference>
<dbReference type="eggNOG" id="COG0845">
    <property type="taxonomic scope" value="Bacteria"/>
</dbReference>
<dbReference type="NCBIfam" id="TIGR01730">
    <property type="entry name" value="RND_mfp"/>
    <property type="match status" value="1"/>
</dbReference>
<dbReference type="STRING" id="380358.XALC_2466"/>
<dbReference type="Gene3D" id="2.40.420.20">
    <property type="match status" value="1"/>
</dbReference>
<gene>
    <name evidence="3" type="ordered locus">XALc_2466</name>
</gene>
<evidence type="ECO:0000313" key="3">
    <source>
        <dbReference type="EMBL" id="CBA16945.1"/>
    </source>
</evidence>
<organism evidence="3 4">
    <name type="scientific">Xanthomonas albilineans (strain GPE PC73 / CFBP 7063)</name>
    <dbReference type="NCBI Taxonomy" id="380358"/>
    <lineage>
        <taxon>Bacteria</taxon>
        <taxon>Pseudomonadati</taxon>
        <taxon>Pseudomonadota</taxon>
        <taxon>Gammaproteobacteria</taxon>
        <taxon>Lysobacterales</taxon>
        <taxon>Lysobacteraceae</taxon>
        <taxon>Xanthomonas</taxon>
    </lineage>
</organism>